<dbReference type="Gene3D" id="3.40.50.10910">
    <property type="entry name" value="Amidohydrolase"/>
    <property type="match status" value="1"/>
</dbReference>
<dbReference type="InterPro" id="IPR032466">
    <property type="entry name" value="Metal_Hydrolase"/>
</dbReference>
<dbReference type="OrthoDB" id="9797498at2"/>
<reference evidence="2 3" key="1">
    <citation type="submission" date="2018-04" db="EMBL/GenBank/DDBJ databases">
        <title>Chitinophaga fuyangensis sp. nov., isolated from soil in a chemical factory.</title>
        <authorList>
            <person name="Chen K."/>
        </authorList>
    </citation>
    <scope>NUCLEOTIDE SEQUENCE [LARGE SCALE GENOMIC DNA]</scope>
    <source>
        <strain evidence="2 3">LY-1</strain>
    </source>
</reference>
<dbReference type="InterPro" id="IPR011059">
    <property type="entry name" value="Metal-dep_hydrolase_composite"/>
</dbReference>
<gene>
    <name evidence="2" type="ORF">DCC81_19285</name>
</gene>
<accession>A0A2T7BBX3</accession>
<keyword evidence="2" id="KW-0378">Hydrolase</keyword>
<protein>
    <submittedName>
        <fullName evidence="2">Hydrolase</fullName>
    </submittedName>
</protein>
<proteinExistence type="predicted"/>
<dbReference type="SUPFAM" id="SSF51556">
    <property type="entry name" value="Metallo-dependent hydrolases"/>
    <property type="match status" value="1"/>
</dbReference>
<dbReference type="GO" id="GO:0016810">
    <property type="term" value="F:hydrolase activity, acting on carbon-nitrogen (but not peptide) bonds"/>
    <property type="evidence" value="ECO:0007669"/>
    <property type="project" value="InterPro"/>
</dbReference>
<dbReference type="InterPro" id="IPR051781">
    <property type="entry name" value="Metallo-dep_Hydrolase"/>
</dbReference>
<evidence type="ECO:0000259" key="1">
    <source>
        <dbReference type="Pfam" id="PF01979"/>
    </source>
</evidence>
<dbReference type="RefSeq" id="WP_108688329.1">
    <property type="nucleotide sequence ID" value="NZ_QCYK01000003.1"/>
</dbReference>
<evidence type="ECO:0000313" key="3">
    <source>
        <dbReference type="Proteomes" id="UP000244450"/>
    </source>
</evidence>
<name>A0A2T7BBX3_9BACT</name>
<evidence type="ECO:0000313" key="2">
    <source>
        <dbReference type="EMBL" id="PUZ22583.1"/>
    </source>
</evidence>
<dbReference type="EMBL" id="QCYK01000003">
    <property type="protein sequence ID" value="PUZ22583.1"/>
    <property type="molecule type" value="Genomic_DNA"/>
</dbReference>
<dbReference type="SUPFAM" id="SSF51338">
    <property type="entry name" value="Composite domain of metallo-dependent hydrolases"/>
    <property type="match status" value="1"/>
</dbReference>
<feature type="domain" description="Amidohydrolase-related" evidence="1">
    <location>
        <begin position="79"/>
        <end position="419"/>
    </location>
</feature>
<sequence length="424" mass="46080">MKMRYPLLLSLLLITQVGLAQVALKKYALTGLTIIDANHRTPLSGQTVIIENDLIREVFPDNSKPLPDSLVNINLKGKFLLPGLIDTHVHLATDPSGTDNRSHTLEVLQRMLYSGVTTVRDMAGDARTLAGLSRDALTGDIVSPDIYYAALMAGPVFFADPRTGTSTRGATPGKMPYMLAVTDSTNLPLAIAAAKGTGASGIKLYANLEPGLVKKIVQEARRQNMPVWGHAWLQAAIPSDLVDAGVSPLSHAPLLVHEAYKDVPASWKATLHSQQFWNDSTPDLTQLFKRMQKQGIILDATLLTYQKWAQSDSTMWYDYELGKRFVTAACKAGVTICTGTDDDQEAFVQEEIKLLVREAGLTPADAIIAATLHGAQALHIEHTHGTIAPGKAADLLILDKDPLVKIDNLDAVYLVIKKGAFYKK</sequence>
<dbReference type="Gene3D" id="2.30.40.10">
    <property type="entry name" value="Urease, subunit C, domain 1"/>
    <property type="match status" value="1"/>
</dbReference>
<organism evidence="2 3">
    <name type="scientific">Chitinophaga parva</name>
    <dbReference type="NCBI Taxonomy" id="2169414"/>
    <lineage>
        <taxon>Bacteria</taxon>
        <taxon>Pseudomonadati</taxon>
        <taxon>Bacteroidota</taxon>
        <taxon>Chitinophagia</taxon>
        <taxon>Chitinophagales</taxon>
        <taxon>Chitinophagaceae</taxon>
        <taxon>Chitinophaga</taxon>
    </lineage>
</organism>
<keyword evidence="3" id="KW-1185">Reference proteome</keyword>
<dbReference type="AlphaFoldDB" id="A0A2T7BBX3"/>
<comment type="caution">
    <text evidence="2">The sequence shown here is derived from an EMBL/GenBank/DDBJ whole genome shotgun (WGS) entry which is preliminary data.</text>
</comment>
<dbReference type="Pfam" id="PF01979">
    <property type="entry name" value="Amidohydro_1"/>
    <property type="match status" value="1"/>
</dbReference>
<dbReference type="InterPro" id="IPR006680">
    <property type="entry name" value="Amidohydro-rel"/>
</dbReference>
<dbReference type="Proteomes" id="UP000244450">
    <property type="component" value="Unassembled WGS sequence"/>
</dbReference>
<dbReference type="Gene3D" id="1.20.58.520">
    <property type="entry name" value="Amidohydrolase"/>
    <property type="match status" value="1"/>
</dbReference>
<dbReference type="PANTHER" id="PTHR43135:SF3">
    <property type="entry name" value="ALPHA-D-RIBOSE 1-METHYLPHOSPHONATE 5-TRIPHOSPHATE DIPHOSPHATASE"/>
    <property type="match status" value="1"/>
</dbReference>
<dbReference type="PANTHER" id="PTHR43135">
    <property type="entry name" value="ALPHA-D-RIBOSE 1-METHYLPHOSPHONATE 5-TRIPHOSPHATE DIPHOSPHATASE"/>
    <property type="match status" value="1"/>
</dbReference>
<dbReference type="Gene3D" id="3.30.110.90">
    <property type="entry name" value="Amidohydrolase"/>
    <property type="match status" value="1"/>
</dbReference>